<evidence type="ECO:0000313" key="1">
    <source>
        <dbReference type="EMBL" id="CAL1354486.1"/>
    </source>
</evidence>
<dbReference type="SUPFAM" id="SSF54001">
    <property type="entry name" value="Cysteine proteinases"/>
    <property type="match status" value="1"/>
</dbReference>
<dbReference type="AlphaFoldDB" id="A0AAV2CF41"/>
<gene>
    <name evidence="1" type="ORF">LTRI10_LOCUS2293</name>
</gene>
<sequence>MNHTYTVILNKFADLTNDEYHSKYLRVRLDQGKPLRESRPSDRYAPRVGESLPDSIDWRTKGVVAEVKDQGGCGKSEVSDPSFSLLFCLNQSPSVSSYLDRFELNWTIDLKSQPPSILVATTS</sequence>
<keyword evidence="2" id="KW-1185">Reference proteome</keyword>
<dbReference type="InterPro" id="IPR038765">
    <property type="entry name" value="Papain-like_cys_pep_sf"/>
</dbReference>
<reference evidence="1 2" key="1">
    <citation type="submission" date="2024-04" db="EMBL/GenBank/DDBJ databases">
        <authorList>
            <person name="Fracassetti M."/>
        </authorList>
    </citation>
    <scope>NUCLEOTIDE SEQUENCE [LARGE SCALE GENOMIC DNA]</scope>
</reference>
<proteinExistence type="predicted"/>
<evidence type="ECO:0000313" key="2">
    <source>
        <dbReference type="Proteomes" id="UP001497516"/>
    </source>
</evidence>
<name>A0AAV2CF41_9ROSI</name>
<dbReference type="Gene3D" id="3.90.70.10">
    <property type="entry name" value="Cysteine proteinases"/>
    <property type="match status" value="1"/>
</dbReference>
<accession>A0AAV2CF41</accession>
<dbReference type="Proteomes" id="UP001497516">
    <property type="component" value="Chromosome 1"/>
</dbReference>
<organism evidence="1 2">
    <name type="scientific">Linum trigynum</name>
    <dbReference type="NCBI Taxonomy" id="586398"/>
    <lineage>
        <taxon>Eukaryota</taxon>
        <taxon>Viridiplantae</taxon>
        <taxon>Streptophyta</taxon>
        <taxon>Embryophyta</taxon>
        <taxon>Tracheophyta</taxon>
        <taxon>Spermatophyta</taxon>
        <taxon>Magnoliopsida</taxon>
        <taxon>eudicotyledons</taxon>
        <taxon>Gunneridae</taxon>
        <taxon>Pentapetalae</taxon>
        <taxon>rosids</taxon>
        <taxon>fabids</taxon>
        <taxon>Malpighiales</taxon>
        <taxon>Linaceae</taxon>
        <taxon>Linum</taxon>
    </lineage>
</organism>
<protein>
    <submittedName>
        <fullName evidence="1">Uncharacterized protein</fullName>
    </submittedName>
</protein>
<dbReference type="EMBL" id="OZ034813">
    <property type="protein sequence ID" value="CAL1354486.1"/>
    <property type="molecule type" value="Genomic_DNA"/>
</dbReference>